<reference evidence="3 4" key="1">
    <citation type="submission" date="2016-06" db="EMBL/GenBank/DDBJ databases">
        <title>Comparative genomics of the ectomycorrhizal sister species Rhizopogon vinicolor and Rhizopogon vesiculosus (Basidiomycota: Boletales) reveals a divergence of the mating type B locus.</title>
        <authorList>
            <consortium name="DOE Joint Genome Institute"/>
            <person name="Mujic A.B."/>
            <person name="Kuo A."/>
            <person name="Tritt A."/>
            <person name="Lipzen A."/>
            <person name="Chen C."/>
            <person name="Johnson J."/>
            <person name="Sharma A."/>
            <person name="Barry K."/>
            <person name="Grigoriev I.V."/>
            <person name="Spatafora J.W."/>
        </authorList>
    </citation>
    <scope>NUCLEOTIDE SEQUENCE [LARGE SCALE GENOMIC DNA]</scope>
    <source>
        <strain evidence="3 4">AM-OR11-026</strain>
    </source>
</reference>
<proteinExistence type="predicted"/>
<dbReference type="EMBL" id="KV448609">
    <property type="protein sequence ID" value="OAX34461.1"/>
    <property type="molecule type" value="Genomic_DNA"/>
</dbReference>
<dbReference type="InterPro" id="IPR036236">
    <property type="entry name" value="Znf_C2H2_sf"/>
</dbReference>
<gene>
    <name evidence="3" type="ORF">K503DRAFT_803581</name>
</gene>
<sequence>MVSCVKKKRVDHQMQDNQRSGMAADISYVEGAVPPDMLLKFPEEDLENLRRILYLDKIFVHRSNPPNEILERDLFQAIEAYKNEDARLAQAFVEYFTPIADPASDDAGSGIEGTSVPRLSEAPKESAPIHGTQLCLCLWVDQCTKQICQESVPTGKPAMLSHLNKRHGVCGSETDNVECQWVIFHSGSHQVCGKKFQRRNTSRHIASHLRLRAFCLYCDKDFSRPDQLAAHVRVEHRAQRVGGRRDTK</sequence>
<name>A0A1B7MPH0_9AGAM</name>
<protein>
    <recommendedName>
        <fullName evidence="2">C2H2-type domain-containing protein</fullName>
    </recommendedName>
</protein>
<dbReference type="GO" id="GO:0008270">
    <property type="term" value="F:zinc ion binding"/>
    <property type="evidence" value="ECO:0007669"/>
    <property type="project" value="UniProtKB-KW"/>
</dbReference>
<evidence type="ECO:0000256" key="1">
    <source>
        <dbReference type="PROSITE-ProRule" id="PRU00042"/>
    </source>
</evidence>
<dbReference type="InParanoid" id="A0A1B7MPH0"/>
<dbReference type="InterPro" id="IPR013087">
    <property type="entry name" value="Znf_C2H2_type"/>
</dbReference>
<feature type="domain" description="C2H2-type" evidence="2">
    <location>
        <begin position="213"/>
        <end position="241"/>
    </location>
</feature>
<keyword evidence="1" id="KW-0863">Zinc-finger</keyword>
<organism evidence="3 4">
    <name type="scientific">Rhizopogon vinicolor AM-OR11-026</name>
    <dbReference type="NCBI Taxonomy" id="1314800"/>
    <lineage>
        <taxon>Eukaryota</taxon>
        <taxon>Fungi</taxon>
        <taxon>Dikarya</taxon>
        <taxon>Basidiomycota</taxon>
        <taxon>Agaricomycotina</taxon>
        <taxon>Agaricomycetes</taxon>
        <taxon>Agaricomycetidae</taxon>
        <taxon>Boletales</taxon>
        <taxon>Suillineae</taxon>
        <taxon>Rhizopogonaceae</taxon>
        <taxon>Rhizopogon</taxon>
    </lineage>
</organism>
<accession>A0A1B7MPH0</accession>
<keyword evidence="1" id="KW-0479">Metal-binding</keyword>
<dbReference type="OrthoDB" id="2664367at2759"/>
<dbReference type="Proteomes" id="UP000092154">
    <property type="component" value="Unassembled WGS sequence"/>
</dbReference>
<dbReference type="PROSITE" id="PS00028">
    <property type="entry name" value="ZINC_FINGER_C2H2_1"/>
    <property type="match status" value="1"/>
</dbReference>
<evidence type="ECO:0000259" key="2">
    <source>
        <dbReference type="PROSITE" id="PS50157"/>
    </source>
</evidence>
<dbReference type="Gene3D" id="3.30.160.60">
    <property type="entry name" value="Classic Zinc Finger"/>
    <property type="match status" value="1"/>
</dbReference>
<evidence type="ECO:0000313" key="4">
    <source>
        <dbReference type="Proteomes" id="UP000092154"/>
    </source>
</evidence>
<keyword evidence="1" id="KW-0862">Zinc</keyword>
<dbReference type="AlphaFoldDB" id="A0A1B7MPH0"/>
<keyword evidence="4" id="KW-1185">Reference proteome</keyword>
<dbReference type="SUPFAM" id="SSF57667">
    <property type="entry name" value="beta-beta-alpha zinc fingers"/>
    <property type="match status" value="1"/>
</dbReference>
<dbReference type="STRING" id="1314800.A0A1B7MPH0"/>
<evidence type="ECO:0000313" key="3">
    <source>
        <dbReference type="EMBL" id="OAX34461.1"/>
    </source>
</evidence>
<dbReference type="PROSITE" id="PS50157">
    <property type="entry name" value="ZINC_FINGER_C2H2_2"/>
    <property type="match status" value="1"/>
</dbReference>